<dbReference type="Pfam" id="PF07808">
    <property type="entry name" value="RED_N"/>
    <property type="match status" value="1"/>
</dbReference>
<dbReference type="InterPro" id="IPR012916">
    <property type="entry name" value="RED_N"/>
</dbReference>
<organism evidence="6 7">
    <name type="scientific">Rhizoctonia solani</name>
    <dbReference type="NCBI Taxonomy" id="456999"/>
    <lineage>
        <taxon>Eukaryota</taxon>
        <taxon>Fungi</taxon>
        <taxon>Dikarya</taxon>
        <taxon>Basidiomycota</taxon>
        <taxon>Agaricomycotina</taxon>
        <taxon>Agaricomycetes</taxon>
        <taxon>Cantharellales</taxon>
        <taxon>Ceratobasidiaceae</taxon>
        <taxon>Rhizoctonia</taxon>
    </lineage>
</organism>
<feature type="region of interest" description="Disordered" evidence="4">
    <location>
        <begin position="130"/>
        <end position="426"/>
    </location>
</feature>
<feature type="compositionally biased region" description="Polar residues" evidence="4">
    <location>
        <begin position="155"/>
        <end position="168"/>
    </location>
</feature>
<feature type="compositionally biased region" description="Basic residues" evidence="4">
    <location>
        <begin position="413"/>
        <end position="426"/>
    </location>
</feature>
<accession>A0A8H8NRI5</accession>
<dbReference type="GO" id="GO:0005634">
    <property type="term" value="C:nucleus"/>
    <property type="evidence" value="ECO:0007669"/>
    <property type="project" value="UniProtKB-SubCell"/>
</dbReference>
<dbReference type="InterPro" id="IPR039896">
    <property type="entry name" value="Red-like"/>
</dbReference>
<comment type="subcellular location">
    <subcellularLocation>
        <location evidence="1">Nucleus</location>
    </subcellularLocation>
</comment>
<protein>
    <recommendedName>
        <fullName evidence="5">RED-like N-terminal domain-containing protein</fullName>
    </recommendedName>
</protein>
<dbReference type="KEGG" id="rsx:RhiXN_05020"/>
<name>A0A8H8NRI5_9AGAM</name>
<dbReference type="RefSeq" id="XP_043177255.1">
    <property type="nucleotide sequence ID" value="XM_043324836.1"/>
</dbReference>
<keyword evidence="2" id="KW-0539">Nucleus</keyword>
<dbReference type="Proteomes" id="UP000650533">
    <property type="component" value="Chromosome 2"/>
</dbReference>
<feature type="compositionally biased region" description="Low complexity" evidence="4">
    <location>
        <begin position="13"/>
        <end position="42"/>
    </location>
</feature>
<sequence>MIDHQEGFRLLLNSSKSSSSGGNVKQSKAYNRGSLLASSSSSTKPAESVQADFKPRKIKKAVDSKYRDRAAERRGGANEYAEVEGLLEKFEKRMEGEKKEIVEEQRKYLGGDATHTVLVKGLDFALLEQQRAREESREDLDDDLESAFQGKPVGPSSTEEPSAATQTQGKKRTRAELLAELRQSREATTDQGVKTSTKEEEIEALERAKQAGKFKPMGSSSFAPVEKKKKKKKKAAPEQGQSQAKETKASPPDANESVMPTSDTSSQKPTTAAPDKAVDLAQDVQPKPQSSPAAHTPAPTLAPPAPAEDIEDADPFGDVGDYEPDYGDDSDTEAKPKDTPQPSATSGRRNWFNDPEPDPEPARPPTPPPKGPEVSEPEPGPSRPGRLEGLMSSAMPSISDFLAADKEEEAREKKKARKEKNKKKAA</sequence>
<gene>
    <name evidence="6" type="ORF">RhiXN_05020</name>
</gene>
<feature type="coiled-coil region" evidence="3">
    <location>
        <begin position="80"/>
        <end position="107"/>
    </location>
</feature>
<feature type="domain" description="RED-like N-terminal" evidence="5">
    <location>
        <begin position="57"/>
        <end position="161"/>
    </location>
</feature>
<reference evidence="6" key="1">
    <citation type="submission" date="2020-05" db="EMBL/GenBank/DDBJ databases">
        <title>Evolutionary and genomic comparisons of hybrid uninucleate and nonhybrid Rhizoctonia fungi.</title>
        <authorList>
            <person name="Li C."/>
            <person name="Chen X."/>
        </authorList>
    </citation>
    <scope>NUCLEOTIDE SEQUENCE</scope>
    <source>
        <strain evidence="6">AG-1 IA</strain>
    </source>
</reference>
<evidence type="ECO:0000256" key="2">
    <source>
        <dbReference type="ARBA" id="ARBA00023242"/>
    </source>
</evidence>
<feature type="compositionally biased region" description="Basic and acidic residues" evidence="4">
    <location>
        <begin position="196"/>
        <end position="209"/>
    </location>
</feature>
<feature type="compositionally biased region" description="Polar residues" evidence="4">
    <location>
        <begin position="258"/>
        <end position="270"/>
    </location>
</feature>
<proteinExistence type="predicted"/>
<evidence type="ECO:0000256" key="4">
    <source>
        <dbReference type="SAM" id="MobiDB-lite"/>
    </source>
</evidence>
<feature type="compositionally biased region" description="Basic and acidic residues" evidence="4">
    <location>
        <begin position="174"/>
        <end position="188"/>
    </location>
</feature>
<evidence type="ECO:0000313" key="7">
    <source>
        <dbReference type="Proteomes" id="UP000650533"/>
    </source>
</evidence>
<dbReference type="PANTHER" id="PTHR12765">
    <property type="entry name" value="RED PROTEIN IK FACTOR CYTOKINE IK"/>
    <property type="match status" value="1"/>
</dbReference>
<keyword evidence="3" id="KW-0175">Coiled coil</keyword>
<evidence type="ECO:0000259" key="5">
    <source>
        <dbReference type="Pfam" id="PF07808"/>
    </source>
</evidence>
<feature type="compositionally biased region" description="Basic and acidic residues" evidence="4">
    <location>
        <begin position="403"/>
        <end position="412"/>
    </location>
</feature>
<feature type="compositionally biased region" description="Acidic residues" evidence="4">
    <location>
        <begin position="308"/>
        <end position="331"/>
    </location>
</feature>
<evidence type="ECO:0000256" key="3">
    <source>
        <dbReference type="SAM" id="Coils"/>
    </source>
</evidence>
<feature type="compositionally biased region" description="Pro residues" evidence="4">
    <location>
        <begin position="362"/>
        <end position="371"/>
    </location>
</feature>
<dbReference type="AlphaFoldDB" id="A0A8H8NRI5"/>
<feature type="region of interest" description="Disordered" evidence="4">
    <location>
        <begin position="13"/>
        <end position="54"/>
    </location>
</feature>
<evidence type="ECO:0000256" key="1">
    <source>
        <dbReference type="ARBA" id="ARBA00004123"/>
    </source>
</evidence>
<dbReference type="EMBL" id="CP059659">
    <property type="protein sequence ID" value="QRW17018.1"/>
    <property type="molecule type" value="Genomic_DNA"/>
</dbReference>
<dbReference type="GeneID" id="67027299"/>
<evidence type="ECO:0000313" key="6">
    <source>
        <dbReference type="EMBL" id="QRW17018.1"/>
    </source>
</evidence>